<dbReference type="Proteomes" id="UP000466619">
    <property type="component" value="Unassembled WGS sequence"/>
</dbReference>
<proteinExistence type="predicted"/>
<sequence>MSQNNDFSPNMDTRDNSIKLYQQFGTYGNSNSNDKICIVPTAWSTAMLLPKWQSDRLGR</sequence>
<accession>A0ABX0AL38</accession>
<gene>
    <name evidence="1" type="ORF">GPY48_10850</name>
</gene>
<name>A0ABX0AL38_9GAMM</name>
<protein>
    <submittedName>
        <fullName evidence="1">Uncharacterized protein</fullName>
    </submittedName>
</protein>
<dbReference type="RefSeq" id="WP_162120310.1">
    <property type="nucleotide sequence ID" value="NZ_CAWPJS010000019.1"/>
</dbReference>
<keyword evidence="2" id="KW-1185">Reference proteome</keyword>
<comment type="caution">
    <text evidence="1">The sequence shown here is derived from an EMBL/GenBank/DDBJ whole genome shotgun (WGS) entry which is preliminary data.</text>
</comment>
<reference evidence="1 2" key="1">
    <citation type="submission" date="2019-12" db="EMBL/GenBank/DDBJ databases">
        <title>Engineering Photorhabdus to improve their lethality against agricultural pests.</title>
        <authorList>
            <person name="Machado R.A.R."/>
        </authorList>
    </citation>
    <scope>NUCLEOTIDE SEQUENCE [LARGE SCALE GENOMIC DNA]</scope>
    <source>
        <strain evidence="1 2">M-CN4</strain>
    </source>
</reference>
<evidence type="ECO:0000313" key="2">
    <source>
        <dbReference type="Proteomes" id="UP000466619"/>
    </source>
</evidence>
<evidence type="ECO:0000313" key="1">
    <source>
        <dbReference type="EMBL" id="NDL03708.1"/>
    </source>
</evidence>
<dbReference type="EMBL" id="WSFC01000019">
    <property type="protein sequence ID" value="NDL03708.1"/>
    <property type="molecule type" value="Genomic_DNA"/>
</dbReference>
<organism evidence="1 2">
    <name type="scientific">Photorhabdus bodei</name>
    <dbReference type="NCBI Taxonomy" id="2029681"/>
    <lineage>
        <taxon>Bacteria</taxon>
        <taxon>Pseudomonadati</taxon>
        <taxon>Pseudomonadota</taxon>
        <taxon>Gammaproteobacteria</taxon>
        <taxon>Enterobacterales</taxon>
        <taxon>Morganellaceae</taxon>
        <taxon>Photorhabdus</taxon>
    </lineage>
</organism>